<dbReference type="InterPro" id="IPR041813">
    <property type="entry name" value="A2M_TED"/>
</dbReference>
<dbReference type="EMBL" id="NCKV01006729">
    <property type="protein sequence ID" value="RWS23298.1"/>
    <property type="molecule type" value="Genomic_DNA"/>
</dbReference>
<protein>
    <submittedName>
        <fullName evidence="9">Thioester-containing protein-like protein</fullName>
    </submittedName>
</protein>
<evidence type="ECO:0000256" key="3">
    <source>
        <dbReference type="ARBA" id="ARBA00022729"/>
    </source>
</evidence>
<proteinExistence type="inferred from homology"/>
<keyword evidence="10" id="KW-1185">Reference proteome</keyword>
<dbReference type="GO" id="GO:0005615">
    <property type="term" value="C:extracellular space"/>
    <property type="evidence" value="ECO:0007669"/>
    <property type="project" value="InterPro"/>
</dbReference>
<dbReference type="InterPro" id="IPR011626">
    <property type="entry name" value="Alpha-macroglobulin_TED"/>
</dbReference>
<evidence type="ECO:0000256" key="4">
    <source>
        <dbReference type="ARBA" id="ARBA00022900"/>
    </source>
</evidence>
<evidence type="ECO:0000256" key="6">
    <source>
        <dbReference type="ARBA" id="ARBA00023157"/>
    </source>
</evidence>
<dbReference type="Gene3D" id="2.60.40.10">
    <property type="entry name" value="Immunoglobulins"/>
    <property type="match status" value="1"/>
</dbReference>
<keyword evidence="2" id="KW-0646">Protease inhibitor</keyword>
<dbReference type="InterPro" id="IPR008930">
    <property type="entry name" value="Terpenoid_cyclase/PrenylTrfase"/>
</dbReference>
<dbReference type="InterPro" id="IPR050473">
    <property type="entry name" value="A2M/Complement_sys"/>
</dbReference>
<dbReference type="Gene3D" id="2.60.40.690">
    <property type="entry name" value="Alpha-macroglobulin, receptor-binding domain"/>
    <property type="match status" value="1"/>
</dbReference>
<dbReference type="GO" id="GO:0004867">
    <property type="term" value="F:serine-type endopeptidase inhibitor activity"/>
    <property type="evidence" value="ECO:0007669"/>
    <property type="project" value="UniProtKB-KW"/>
</dbReference>
<dbReference type="PROSITE" id="PS00477">
    <property type="entry name" value="ALPHA_2_MACROGLOBULIN"/>
    <property type="match status" value="1"/>
</dbReference>
<dbReference type="SUPFAM" id="SSF49410">
    <property type="entry name" value="Alpha-macroglobulin receptor domain"/>
    <property type="match status" value="1"/>
</dbReference>
<dbReference type="Gene3D" id="1.50.10.20">
    <property type="match status" value="1"/>
</dbReference>
<dbReference type="SMART" id="SM01419">
    <property type="entry name" value="Thiol-ester_cl"/>
    <property type="match status" value="1"/>
</dbReference>
<dbReference type="SMART" id="SM01361">
    <property type="entry name" value="A2M_recep"/>
    <property type="match status" value="1"/>
</dbReference>
<dbReference type="Proteomes" id="UP000288716">
    <property type="component" value="Unassembled WGS sequence"/>
</dbReference>
<dbReference type="VEuPathDB" id="VectorBase:LDEU008742"/>
<dbReference type="InterPro" id="IPR047565">
    <property type="entry name" value="Alpha-macroglob_thiol-ester_cl"/>
</dbReference>
<feature type="domain" description="Alpha-2-macroglobulin" evidence="7">
    <location>
        <begin position="3"/>
        <end position="85"/>
    </location>
</feature>
<keyword evidence="5" id="KW-0882">Thioester bond</keyword>
<dbReference type="AlphaFoldDB" id="A0A443S6X0"/>
<dbReference type="InterPro" id="IPR001599">
    <property type="entry name" value="Macroglobln_a2"/>
</dbReference>
<dbReference type="Gene3D" id="2.20.130.20">
    <property type="match status" value="1"/>
</dbReference>
<name>A0A443S6X0_9ACAR</name>
<dbReference type="InterPro" id="IPR036595">
    <property type="entry name" value="A-macroglobulin_rcpt-bd_sf"/>
</dbReference>
<dbReference type="SUPFAM" id="SSF48239">
    <property type="entry name" value="Terpenoid cyclases/Protein prenyltransferases"/>
    <property type="match status" value="1"/>
</dbReference>
<dbReference type="SMART" id="SM01360">
    <property type="entry name" value="A2M"/>
    <property type="match status" value="1"/>
</dbReference>
<organism evidence="9 10">
    <name type="scientific">Leptotrombidium deliense</name>
    <dbReference type="NCBI Taxonomy" id="299467"/>
    <lineage>
        <taxon>Eukaryota</taxon>
        <taxon>Metazoa</taxon>
        <taxon>Ecdysozoa</taxon>
        <taxon>Arthropoda</taxon>
        <taxon>Chelicerata</taxon>
        <taxon>Arachnida</taxon>
        <taxon>Acari</taxon>
        <taxon>Acariformes</taxon>
        <taxon>Trombidiformes</taxon>
        <taxon>Prostigmata</taxon>
        <taxon>Anystina</taxon>
        <taxon>Parasitengona</taxon>
        <taxon>Trombiculoidea</taxon>
        <taxon>Trombiculidae</taxon>
        <taxon>Leptotrombidium</taxon>
    </lineage>
</organism>
<dbReference type="Pfam" id="PF07678">
    <property type="entry name" value="TED_complement"/>
    <property type="match status" value="1"/>
</dbReference>
<dbReference type="SUPFAM" id="SSF81296">
    <property type="entry name" value="E set domains"/>
    <property type="match status" value="1"/>
</dbReference>
<dbReference type="Gene3D" id="2.60.120.1540">
    <property type="match status" value="1"/>
</dbReference>
<dbReference type="Pfam" id="PF00207">
    <property type="entry name" value="A2M"/>
    <property type="match status" value="1"/>
</dbReference>
<dbReference type="InterPro" id="IPR019742">
    <property type="entry name" value="MacrogloblnA2_CS"/>
</dbReference>
<evidence type="ECO:0000259" key="7">
    <source>
        <dbReference type="SMART" id="SM01360"/>
    </source>
</evidence>
<keyword evidence="3" id="KW-0732">Signal</keyword>
<evidence type="ECO:0000313" key="9">
    <source>
        <dbReference type="EMBL" id="RWS23298.1"/>
    </source>
</evidence>
<evidence type="ECO:0000256" key="5">
    <source>
        <dbReference type="ARBA" id="ARBA00022966"/>
    </source>
</evidence>
<evidence type="ECO:0000256" key="2">
    <source>
        <dbReference type="ARBA" id="ARBA00022690"/>
    </source>
</evidence>
<gene>
    <name evidence="9" type="ORF">B4U80_04125</name>
</gene>
<comment type="caution">
    <text evidence="9">The sequence shown here is derived from an EMBL/GenBank/DDBJ whole genome shotgun (WGS) entry which is preliminary data.</text>
</comment>
<sequence>MNSDTSSFDYATSVPDTITSWIITAFSINAENGFAVTDNSVSINVFRPFFVTIILPYSIIRGESVALKVTVYNYLKIAQETQVTLINDKNEFTINTTETGGANGNSKKIVVPPNDGVTLSFILTPIKLGYISVHVEAKSQSSGDRVIEKLLVKPEGETVYKNKAFFVCMQNATNHITKHVHISIPTNASFVKHSKRVSVSAFTDILGSAINNLDDLLRMPYGCGEQNMINFVPNIVALNYLTKANKLTETVKRTAIKHLETGYQTELTYKHFDGSYSAFGQSDYFGSTWLTAFVIKSFKQSKNYISVDKNVIKEGVDFLFRKQSVDGSFIESGRVLNKAMQSGSAVNNVTLTAYVLIAVNIDDDLNSEQLSHCEKAEKFLIASLTNTSNLYEIAIISYALHLRNSSQKEIAFEKLTKFAKQTKEYIFWSNNSSMDVEINAYSLMTLVLRNETETSLSVLRWLISKQNSKGGFESTQDTVVALQALALFAEKFSSNFTDIDINVQTNKGEMKSIKVESKTGVTLYEINLKKTSKSVTLNFTGTGCTMVQVSWQYNVKNSINIPAFQIKYNASQSKHQLNKTSNILRLNVYVRTVILNESGMAVMEISLPSGFVCDVESIQSTKNELVKRVETKYSKTVIVVYFDKITLNETSISVVANREANVLNLQSVPIIVYDYYDTSKRSMILYSPKELNI</sequence>
<dbReference type="InterPro" id="IPR009048">
    <property type="entry name" value="A-macroglobulin_rcpt-bd"/>
</dbReference>
<accession>A0A443S6X0</accession>
<dbReference type="Pfam" id="PF07677">
    <property type="entry name" value="A2M_recep"/>
    <property type="match status" value="1"/>
</dbReference>
<dbReference type="InterPro" id="IPR013783">
    <property type="entry name" value="Ig-like_fold"/>
</dbReference>
<comment type="similarity">
    <text evidence="1">Belongs to the protease inhibitor I39 (alpha-2-macroglobulin) family.</text>
</comment>
<evidence type="ECO:0000313" key="10">
    <source>
        <dbReference type="Proteomes" id="UP000288716"/>
    </source>
</evidence>
<dbReference type="PANTHER" id="PTHR11412:SF136">
    <property type="entry name" value="CD109 ANTIGEN"/>
    <property type="match status" value="1"/>
</dbReference>
<dbReference type="PANTHER" id="PTHR11412">
    <property type="entry name" value="MACROGLOBULIN / COMPLEMENT"/>
    <property type="match status" value="1"/>
</dbReference>
<dbReference type="CDD" id="cd02897">
    <property type="entry name" value="A2M_2"/>
    <property type="match status" value="1"/>
</dbReference>
<keyword evidence="4" id="KW-0722">Serine protease inhibitor</keyword>
<dbReference type="OrthoDB" id="6510601at2759"/>
<keyword evidence="6" id="KW-1015">Disulfide bond</keyword>
<dbReference type="STRING" id="299467.A0A443S6X0"/>
<evidence type="ECO:0000256" key="1">
    <source>
        <dbReference type="ARBA" id="ARBA00010952"/>
    </source>
</evidence>
<reference evidence="9 10" key="1">
    <citation type="journal article" date="2018" name="Gigascience">
        <title>Genomes of trombidid mites reveal novel predicted allergens and laterally-transferred genes associated with secondary metabolism.</title>
        <authorList>
            <person name="Dong X."/>
            <person name="Chaisiri K."/>
            <person name="Xia D."/>
            <person name="Armstrong S.D."/>
            <person name="Fang Y."/>
            <person name="Donnelly M.J."/>
            <person name="Kadowaki T."/>
            <person name="McGarry J.W."/>
            <person name="Darby A.C."/>
            <person name="Makepeace B.L."/>
        </authorList>
    </citation>
    <scope>NUCLEOTIDE SEQUENCE [LARGE SCALE GENOMIC DNA]</scope>
    <source>
        <strain evidence="9">UoL-UT</strain>
    </source>
</reference>
<feature type="domain" description="Alpha-macroglobulin receptor-binding" evidence="8">
    <location>
        <begin position="598"/>
        <end position="686"/>
    </location>
</feature>
<dbReference type="InterPro" id="IPR014756">
    <property type="entry name" value="Ig_E-set"/>
</dbReference>
<evidence type="ECO:0000259" key="8">
    <source>
        <dbReference type="SMART" id="SM01361"/>
    </source>
</evidence>